<dbReference type="GO" id="GO:0009239">
    <property type="term" value="P:enterobactin biosynthetic process"/>
    <property type="evidence" value="ECO:0007669"/>
    <property type="project" value="TreeGrafter"/>
</dbReference>
<dbReference type="Gene3D" id="3.30.559.10">
    <property type="entry name" value="Chloramphenicol acetyltransferase-like domain"/>
    <property type="match status" value="1"/>
</dbReference>
<dbReference type="GO" id="GO:0005829">
    <property type="term" value="C:cytosol"/>
    <property type="evidence" value="ECO:0007669"/>
    <property type="project" value="TreeGrafter"/>
</dbReference>
<organism evidence="2 3">
    <name type="scientific">Streptomyces caelestis</name>
    <dbReference type="NCBI Taxonomy" id="36816"/>
    <lineage>
        <taxon>Bacteria</taxon>
        <taxon>Bacillati</taxon>
        <taxon>Actinomycetota</taxon>
        <taxon>Actinomycetes</taxon>
        <taxon>Kitasatosporales</taxon>
        <taxon>Streptomycetaceae</taxon>
        <taxon>Streptomyces</taxon>
    </lineage>
</organism>
<dbReference type="InterPro" id="IPR023213">
    <property type="entry name" value="CAT-like_dom_sf"/>
</dbReference>
<dbReference type="Proteomes" id="UP000037773">
    <property type="component" value="Unassembled WGS sequence"/>
</dbReference>
<accession>A0A0M8QH41</accession>
<dbReference type="PANTHER" id="PTHR45527:SF1">
    <property type="entry name" value="FATTY ACID SYNTHASE"/>
    <property type="match status" value="1"/>
</dbReference>
<dbReference type="GO" id="GO:0047527">
    <property type="term" value="F:2,3-dihydroxybenzoate-serine ligase activity"/>
    <property type="evidence" value="ECO:0007669"/>
    <property type="project" value="TreeGrafter"/>
</dbReference>
<feature type="region of interest" description="Disordered" evidence="1">
    <location>
        <begin position="1"/>
        <end position="20"/>
    </location>
</feature>
<sequence>MSELPPYDVPFAGEESDGPATWGQQAFWDGLLRYDCTGWNRNVATVVRLPEGSSLNDTLNLLGRITDRHEGLRTEVYQGADGLRQRVHAQGTLSVGEISGAHPADTAREAARLRALPLGTDGVPPFAASVAVEDGRPRALVLAFSHLVVDASSVRVILDGLARPSWEPAAQPREQALREAGELRRTGLRAAGTWVREAGDTVFPFAAAHASPAEGRVVQQVLTSAPAAERLLQISAALGADASAVLLTVAAVGLAVPLGLSRLPLQVVTSNRHRTGTRNYVGVLAQFGPLTVGLDPDASFTDVLARTGRRAMSAYNSALWSPAGLQEALAAAGRSLDDVLGATLTFNDIRAATFPPVLDHPAEPDPGRDHCVHDLPRWPYQGGRCAIAVVGGKDVLQFALRADTRYVAPRLAAALLPGIDAVLRRVHEKGGSVRIGELGEAA</sequence>
<evidence type="ECO:0000313" key="3">
    <source>
        <dbReference type="Proteomes" id="UP000037773"/>
    </source>
</evidence>
<name>A0A0M8QH41_9ACTN</name>
<evidence type="ECO:0008006" key="4">
    <source>
        <dbReference type="Google" id="ProtNLM"/>
    </source>
</evidence>
<dbReference type="RefSeq" id="WP_030835932.1">
    <property type="nucleotide sequence ID" value="NZ_JBFBKA010000021.1"/>
</dbReference>
<dbReference type="OrthoDB" id="3405520at2"/>
<dbReference type="Gene3D" id="3.30.559.30">
    <property type="entry name" value="Nonribosomal peptide synthetase, condensation domain"/>
    <property type="match status" value="1"/>
</dbReference>
<dbReference type="PATRIC" id="fig|36816.3.peg.6717"/>
<dbReference type="GO" id="GO:0043041">
    <property type="term" value="P:amino acid activation for nonribosomal peptide biosynthetic process"/>
    <property type="evidence" value="ECO:0007669"/>
    <property type="project" value="TreeGrafter"/>
</dbReference>
<dbReference type="AlphaFoldDB" id="A0A0M8QH41"/>
<dbReference type="EMBL" id="LGCN01000235">
    <property type="protein sequence ID" value="KOT31429.1"/>
    <property type="molecule type" value="Genomic_DNA"/>
</dbReference>
<evidence type="ECO:0000256" key="1">
    <source>
        <dbReference type="SAM" id="MobiDB-lite"/>
    </source>
</evidence>
<reference evidence="2 3" key="1">
    <citation type="submission" date="2015-07" db="EMBL/GenBank/DDBJ databases">
        <authorList>
            <person name="Noorani M."/>
        </authorList>
    </citation>
    <scope>NUCLEOTIDE SEQUENCE [LARGE SCALE GENOMIC DNA]</scope>
    <source>
        <strain evidence="2 3">NRRL B-24567</strain>
    </source>
</reference>
<dbReference type="GO" id="GO:0009366">
    <property type="term" value="C:enterobactin synthetase complex"/>
    <property type="evidence" value="ECO:0007669"/>
    <property type="project" value="TreeGrafter"/>
</dbReference>
<keyword evidence="3" id="KW-1185">Reference proteome</keyword>
<dbReference type="PANTHER" id="PTHR45527">
    <property type="entry name" value="NONRIBOSOMAL PEPTIDE SYNTHETASE"/>
    <property type="match status" value="1"/>
</dbReference>
<comment type="caution">
    <text evidence="2">The sequence shown here is derived from an EMBL/GenBank/DDBJ whole genome shotgun (WGS) entry which is preliminary data.</text>
</comment>
<dbReference type="SUPFAM" id="SSF52777">
    <property type="entry name" value="CoA-dependent acyltransferases"/>
    <property type="match status" value="2"/>
</dbReference>
<evidence type="ECO:0000313" key="2">
    <source>
        <dbReference type="EMBL" id="KOT31429.1"/>
    </source>
</evidence>
<protein>
    <recommendedName>
        <fullName evidence="4">Condensation domain-containing protein</fullName>
    </recommendedName>
</protein>
<gene>
    <name evidence="2" type="ORF">ADK41_30975</name>
</gene>
<proteinExistence type="predicted"/>
<dbReference type="GO" id="GO:0031177">
    <property type="term" value="F:phosphopantetheine binding"/>
    <property type="evidence" value="ECO:0007669"/>
    <property type="project" value="TreeGrafter"/>
</dbReference>